<protein>
    <recommendedName>
        <fullName evidence="3">Transposase MuDR plant domain-containing protein</fullName>
    </recommendedName>
</protein>
<proteinExistence type="predicted"/>
<keyword evidence="2" id="KW-1185">Reference proteome</keyword>
<dbReference type="EMBL" id="JAIQCV010000010">
    <property type="protein sequence ID" value="KAH1056170.1"/>
    <property type="molecule type" value="Genomic_DNA"/>
</dbReference>
<reference evidence="1 2" key="1">
    <citation type="journal article" date="2021" name="Plant Biotechnol. J.">
        <title>Multi-omics assisted identification of the key and species-specific regulatory components of drought-tolerant mechanisms in Gossypium stocksii.</title>
        <authorList>
            <person name="Yu D."/>
            <person name="Ke L."/>
            <person name="Zhang D."/>
            <person name="Wu Y."/>
            <person name="Sun Y."/>
            <person name="Mei J."/>
            <person name="Sun J."/>
            <person name="Sun Y."/>
        </authorList>
    </citation>
    <scope>NUCLEOTIDE SEQUENCE [LARGE SCALE GENOMIC DNA]</scope>
    <source>
        <strain evidence="2">cv. E1</strain>
        <tissue evidence="1">Leaf</tissue>
    </source>
</reference>
<evidence type="ECO:0008006" key="3">
    <source>
        <dbReference type="Google" id="ProtNLM"/>
    </source>
</evidence>
<organism evidence="1 2">
    <name type="scientific">Gossypium stocksii</name>
    <dbReference type="NCBI Taxonomy" id="47602"/>
    <lineage>
        <taxon>Eukaryota</taxon>
        <taxon>Viridiplantae</taxon>
        <taxon>Streptophyta</taxon>
        <taxon>Embryophyta</taxon>
        <taxon>Tracheophyta</taxon>
        <taxon>Spermatophyta</taxon>
        <taxon>Magnoliopsida</taxon>
        <taxon>eudicotyledons</taxon>
        <taxon>Gunneridae</taxon>
        <taxon>Pentapetalae</taxon>
        <taxon>rosids</taxon>
        <taxon>malvids</taxon>
        <taxon>Malvales</taxon>
        <taxon>Malvaceae</taxon>
        <taxon>Malvoideae</taxon>
        <taxon>Gossypium</taxon>
    </lineage>
</organism>
<name>A0A9D3ZQI3_9ROSI</name>
<accession>A0A9D3ZQI3</accession>
<comment type="caution">
    <text evidence="1">The sequence shown here is derived from an EMBL/GenBank/DDBJ whole genome shotgun (WGS) entry which is preliminary data.</text>
</comment>
<gene>
    <name evidence="1" type="ORF">J1N35_034235</name>
</gene>
<evidence type="ECO:0000313" key="2">
    <source>
        <dbReference type="Proteomes" id="UP000828251"/>
    </source>
</evidence>
<evidence type="ECO:0000313" key="1">
    <source>
        <dbReference type="EMBL" id="KAH1056170.1"/>
    </source>
</evidence>
<dbReference type="AlphaFoldDB" id="A0A9D3ZQI3"/>
<dbReference type="Proteomes" id="UP000828251">
    <property type="component" value="Unassembled WGS sequence"/>
</dbReference>
<sequence>MLWGKSSYTEGSSMYTEYQSIQYSGRHMGYMITDDLLLSTRVSNVTMELDYCEFDNDSLDNAPNPNMGYRAYEPLPNMTNIDQSIEGGLEFLRLPHKTPGHANTYRDVRVLEVGTEYPNKDVFLVVLKQYSFKNNMNYYVTKSHFEKFEGKCIMKDRRCKWKSWRLVS</sequence>